<feature type="region of interest" description="Disordered" evidence="1">
    <location>
        <begin position="212"/>
        <end position="263"/>
    </location>
</feature>
<dbReference type="RefSeq" id="XP_005538702.1">
    <property type="nucleotide sequence ID" value="XM_005538645.1"/>
</dbReference>
<proteinExistence type="predicted"/>
<dbReference type="Gramene" id="CMS013CT">
    <property type="protein sequence ID" value="CMS013CT"/>
    <property type="gene ID" value="CMS013C"/>
</dbReference>
<feature type="compositionally biased region" description="Basic and acidic residues" evidence="1">
    <location>
        <begin position="164"/>
        <end position="174"/>
    </location>
</feature>
<protein>
    <submittedName>
        <fullName evidence="2">Uncharacterized protein</fullName>
    </submittedName>
</protein>
<name>M1UWM4_CYAM1</name>
<feature type="region of interest" description="Disordered" evidence="1">
    <location>
        <begin position="98"/>
        <end position="181"/>
    </location>
</feature>
<organism evidence="2 3">
    <name type="scientific">Cyanidioschyzon merolae (strain NIES-3377 / 10D)</name>
    <name type="common">Unicellular red alga</name>
    <dbReference type="NCBI Taxonomy" id="280699"/>
    <lineage>
        <taxon>Eukaryota</taxon>
        <taxon>Rhodophyta</taxon>
        <taxon>Bangiophyceae</taxon>
        <taxon>Cyanidiales</taxon>
        <taxon>Cyanidiaceae</taxon>
        <taxon>Cyanidioschyzon</taxon>
    </lineage>
</organism>
<sequence>MVLPTDPEFPFPIDALVRIELETGETLWVRTRTHDVVSKSDSNGKSWTARLRWQQHSQRVVIRPNVRNPQHPVVTRMRDGKLVLWRQLESMPTRAACGNVAEAPVRPSRSKRRRTSSAPVSSAPQLKAQKSKEIAHEVKDSHDVESAAPGAAVATNTRATAVREAPRDETPEHMRRQRRCRTLPERPAASIATVPASAGSVSTPRISACIRETSRKNAEEPSSARSTPQNRNASRMPRPIRKTESRCACASTRNPCPRLAKAPHANRKDLENYNLHSTAAAAAGAAAATGAPDTDLVERTDTETRMALLDELRHAHAAAAAATSSSMIHGHPVPATDRRSVKYGPHWRFAPLAAIAAHARSLATPGVVTGVGETACSTLSLLKLLAEDTRRLVDEILILASGTDEAETTEPAKRLPDRDTTTETLGRILLAYAQALVSVAEAQAGSGESQNTVMHDLGKTALQALIQAERSGIREPHFRHALRTLIRGFVPATASADCVAAISAILEEHLPSGRIERESHRLELLCQVVTLGPDLLALASVLRRASRNQTSHVLSAVACPDLRAPCSTKWYRQVVQLYEIGARTIANQLTGCWPAEDLQEHTADFLVNGAMQLPLLCTGNLSEHDSTVAPVR</sequence>
<accession>M1UWM4</accession>
<dbReference type="EMBL" id="AP006501">
    <property type="protein sequence ID" value="BAM82666.1"/>
    <property type="molecule type" value="Genomic_DNA"/>
</dbReference>
<reference evidence="2 3" key="1">
    <citation type="journal article" date="2004" name="Nature">
        <title>Genome sequence of the ultrasmall unicellular red alga Cyanidioschyzon merolae 10D.</title>
        <authorList>
            <person name="Matsuzaki M."/>
            <person name="Misumi O."/>
            <person name="Shin-i T."/>
            <person name="Maruyama S."/>
            <person name="Takahara M."/>
            <person name="Miyagishima S."/>
            <person name="Mori T."/>
            <person name="Nishida K."/>
            <person name="Yagisawa F."/>
            <person name="Nishida K."/>
            <person name="Yoshida Y."/>
            <person name="Nishimura Y."/>
            <person name="Nakao S."/>
            <person name="Kobayashi T."/>
            <person name="Momoyama Y."/>
            <person name="Higashiyama T."/>
            <person name="Minoda A."/>
            <person name="Sano M."/>
            <person name="Nomoto H."/>
            <person name="Oishi K."/>
            <person name="Hayashi H."/>
            <person name="Ohta F."/>
            <person name="Nishizaka S."/>
            <person name="Haga S."/>
            <person name="Miura S."/>
            <person name="Morishita T."/>
            <person name="Kabeya Y."/>
            <person name="Terasawa K."/>
            <person name="Suzuki Y."/>
            <person name="Ishii Y."/>
            <person name="Asakawa S."/>
            <person name="Takano H."/>
            <person name="Ohta N."/>
            <person name="Kuroiwa H."/>
            <person name="Tanaka K."/>
            <person name="Shimizu N."/>
            <person name="Sugano S."/>
            <person name="Sato N."/>
            <person name="Nozaki H."/>
            <person name="Ogasawara N."/>
            <person name="Kohara Y."/>
            <person name="Kuroiwa T."/>
        </authorList>
    </citation>
    <scope>NUCLEOTIDE SEQUENCE [LARGE SCALE GENOMIC DNA]</scope>
    <source>
        <strain evidence="2 3">10D</strain>
    </source>
</reference>
<dbReference type="HOGENOM" id="CLU_433050_0_0_1"/>
<gene>
    <name evidence="2" type="ORF">CYME_CMS013C</name>
</gene>
<feature type="compositionally biased region" description="Polar residues" evidence="1">
    <location>
        <begin position="223"/>
        <end position="233"/>
    </location>
</feature>
<feature type="compositionally biased region" description="Low complexity" evidence="1">
    <location>
        <begin position="151"/>
        <end position="163"/>
    </location>
</feature>
<evidence type="ECO:0000313" key="2">
    <source>
        <dbReference type="EMBL" id="BAM82666.1"/>
    </source>
</evidence>
<dbReference type="GeneID" id="16997280"/>
<keyword evidence="3" id="KW-1185">Reference proteome</keyword>
<dbReference type="Proteomes" id="UP000007014">
    <property type="component" value="Chromosome 19"/>
</dbReference>
<evidence type="ECO:0000256" key="1">
    <source>
        <dbReference type="SAM" id="MobiDB-lite"/>
    </source>
</evidence>
<reference evidence="2 3" key="2">
    <citation type="journal article" date="2007" name="BMC Biol.">
        <title>A 100%-complete sequence reveals unusually simple genomic features in the hot-spring red alga Cyanidioschyzon merolae.</title>
        <authorList>
            <person name="Nozaki H."/>
            <person name="Takano H."/>
            <person name="Misumi O."/>
            <person name="Terasawa K."/>
            <person name="Matsuzaki M."/>
            <person name="Maruyama S."/>
            <person name="Nishida K."/>
            <person name="Yagisawa F."/>
            <person name="Yoshida Y."/>
            <person name="Fujiwara T."/>
            <person name="Takio S."/>
            <person name="Tamura K."/>
            <person name="Chung S.J."/>
            <person name="Nakamura S."/>
            <person name="Kuroiwa H."/>
            <person name="Tanaka K."/>
            <person name="Sato N."/>
            <person name="Kuroiwa T."/>
        </authorList>
    </citation>
    <scope>NUCLEOTIDE SEQUENCE [LARGE SCALE GENOMIC DNA]</scope>
    <source>
        <strain evidence="2 3">10D</strain>
    </source>
</reference>
<dbReference type="KEGG" id="cme:CYME_CMS013C"/>
<feature type="compositionally biased region" description="Basic and acidic residues" evidence="1">
    <location>
        <begin position="130"/>
        <end position="145"/>
    </location>
</feature>
<dbReference type="AlphaFoldDB" id="M1UWM4"/>
<evidence type="ECO:0000313" key="3">
    <source>
        <dbReference type="Proteomes" id="UP000007014"/>
    </source>
</evidence>